<name>F5ZFP1_ALTNA</name>
<dbReference type="HOGENOM" id="CLU_751982_0_0_6"/>
<dbReference type="Pfam" id="PF03544">
    <property type="entry name" value="TonB_C"/>
    <property type="match status" value="1"/>
</dbReference>
<dbReference type="KEGG" id="alt:ambt_19195"/>
<feature type="signal peptide" evidence="1">
    <location>
        <begin position="1"/>
        <end position="21"/>
    </location>
</feature>
<dbReference type="Proteomes" id="UP000000683">
    <property type="component" value="Chromosome"/>
</dbReference>
<evidence type="ECO:0000256" key="1">
    <source>
        <dbReference type="SAM" id="SignalP"/>
    </source>
</evidence>
<dbReference type="SUPFAM" id="SSF74653">
    <property type="entry name" value="TolA/TonB C-terminal domain"/>
    <property type="match status" value="1"/>
</dbReference>
<accession>F5ZFP1</accession>
<proteinExistence type="predicted"/>
<evidence type="ECO:0000259" key="2">
    <source>
        <dbReference type="PROSITE" id="PS52015"/>
    </source>
</evidence>
<dbReference type="OrthoDB" id="6388559at2"/>
<gene>
    <name evidence="3" type="ordered locus">ambt_19195</name>
</gene>
<keyword evidence="1" id="KW-0732">Signal</keyword>
<dbReference type="EMBL" id="CP002339">
    <property type="protein sequence ID" value="AEF05332.1"/>
    <property type="molecule type" value="Genomic_DNA"/>
</dbReference>
<feature type="domain" description="TonB C-terminal" evidence="2">
    <location>
        <begin position="26"/>
        <end position="122"/>
    </location>
</feature>
<keyword evidence="4" id="KW-1185">Reference proteome</keyword>
<organism evidence="3 4">
    <name type="scientific">Alteromonas naphthalenivorans</name>
    <dbReference type="NCBI Taxonomy" id="715451"/>
    <lineage>
        <taxon>Bacteria</taxon>
        <taxon>Pseudomonadati</taxon>
        <taxon>Pseudomonadota</taxon>
        <taxon>Gammaproteobacteria</taxon>
        <taxon>Alteromonadales</taxon>
        <taxon>Alteromonadaceae</taxon>
        <taxon>Alteromonas/Salinimonas group</taxon>
        <taxon>Alteromonas</taxon>
    </lineage>
</organism>
<dbReference type="PROSITE" id="PS52015">
    <property type="entry name" value="TONB_CTD"/>
    <property type="match status" value="1"/>
</dbReference>
<dbReference type="InterPro" id="IPR037682">
    <property type="entry name" value="TonB_C"/>
</dbReference>
<dbReference type="RefSeq" id="WP_013786243.1">
    <property type="nucleotide sequence ID" value="NC_015554.1"/>
</dbReference>
<evidence type="ECO:0000313" key="3">
    <source>
        <dbReference type="EMBL" id="AEF05332.1"/>
    </source>
</evidence>
<evidence type="ECO:0000313" key="4">
    <source>
        <dbReference type="Proteomes" id="UP000000683"/>
    </source>
</evidence>
<dbReference type="Gene3D" id="3.30.1150.10">
    <property type="match status" value="1"/>
</dbReference>
<protein>
    <submittedName>
        <fullName evidence="3">TonB family protein</fullName>
    </submittedName>
</protein>
<reference evidence="3 4" key="1">
    <citation type="journal article" date="2011" name="J. Bacteriol.">
        <title>Complete genome sequence of the polycyclic aromatic hydrocarbon-degrading bacterium Alteromonas sp. strain SN2.</title>
        <authorList>
            <person name="Jin H.M."/>
            <person name="Jeong H."/>
            <person name="Moon E.J."/>
            <person name="Math R.K."/>
            <person name="Lee K."/>
            <person name="Kim H.J."/>
            <person name="Jeon C.O."/>
            <person name="Oh T.K."/>
            <person name="Kim J.F."/>
        </authorList>
    </citation>
    <scope>NUCLEOTIDE SEQUENCE [LARGE SCALE GENOMIC DNA]</scope>
    <source>
        <strain evidence="4">JCM 17741 / KACC 18427 / KCTC 11700BP / SN2</strain>
    </source>
</reference>
<dbReference type="eggNOG" id="COG0810">
    <property type="taxonomic scope" value="Bacteria"/>
</dbReference>
<dbReference type="GO" id="GO:0055085">
    <property type="term" value="P:transmembrane transport"/>
    <property type="evidence" value="ECO:0007669"/>
    <property type="project" value="InterPro"/>
</dbReference>
<sequence length="344" mass="38261">MKIFSALLCVLLIVSSSFSFANGNSKEVKAAKIIKNANKVEETFTSRGGMEGWTRVSFIIDKDGTTKDIVVFDYSGKDRYVKKVTKYIRNLQYSPALVNNKPVASAQTLFVKHTYSEAGHSEGSVTPAFAKEYQATIDALSSPTADMLNIKKSIDNLVEDHTKNLNEHALAAWLKSIYYYKNENFLEYMRQSQITVDLYEHLPIAILAKSTVNLFQSQLYFGNFNGAAETLSRMGSVNGLNLSEETYQQFADALKAAKATGSANVTKGQLSHLGAWSQTYDPSTFKVEVSQGNVDSVELRCNDYQQKYIEGWENKIEFPAQTSDCILLIRGDAGSTFDILEITS</sequence>
<dbReference type="AlphaFoldDB" id="F5ZFP1"/>
<feature type="chain" id="PRO_5003336960" evidence="1">
    <location>
        <begin position="22"/>
        <end position="344"/>
    </location>
</feature>